<organism evidence="1 2">
    <name type="scientific">Gigaspora rosea</name>
    <dbReference type="NCBI Taxonomy" id="44941"/>
    <lineage>
        <taxon>Eukaryota</taxon>
        <taxon>Fungi</taxon>
        <taxon>Fungi incertae sedis</taxon>
        <taxon>Mucoromycota</taxon>
        <taxon>Glomeromycotina</taxon>
        <taxon>Glomeromycetes</taxon>
        <taxon>Diversisporales</taxon>
        <taxon>Gigasporaceae</taxon>
        <taxon>Gigaspora</taxon>
    </lineage>
</organism>
<reference evidence="1 2" key="1">
    <citation type="submission" date="2018-06" db="EMBL/GenBank/DDBJ databases">
        <title>Comparative genomics reveals the genomic features of Rhizophagus irregularis, R. cerebriforme, R. diaphanum and Gigaspora rosea, and their symbiotic lifestyle signature.</title>
        <authorList>
            <person name="Morin E."/>
            <person name="San Clemente H."/>
            <person name="Chen E.C.H."/>
            <person name="De La Providencia I."/>
            <person name="Hainaut M."/>
            <person name="Kuo A."/>
            <person name="Kohler A."/>
            <person name="Murat C."/>
            <person name="Tang N."/>
            <person name="Roy S."/>
            <person name="Loubradou J."/>
            <person name="Henrissat B."/>
            <person name="Grigoriev I.V."/>
            <person name="Corradi N."/>
            <person name="Roux C."/>
            <person name="Martin F.M."/>
        </authorList>
    </citation>
    <scope>NUCLEOTIDE SEQUENCE [LARGE SCALE GENOMIC DNA]</scope>
    <source>
        <strain evidence="1 2">DAOM 194757</strain>
    </source>
</reference>
<sequence>MIDSIRDLRQKEVYNIQYKVHEPQNSYFKGNESMELDNKELINFLQNKKIEKEEDAGKKSAFVETLNLH</sequence>
<gene>
    <name evidence="1" type="ORF">C2G38_2218573</name>
</gene>
<accession>A0A397UFD1</accession>
<proteinExistence type="predicted"/>
<comment type="caution">
    <text evidence="1">The sequence shown here is derived from an EMBL/GenBank/DDBJ whole genome shotgun (WGS) entry which is preliminary data.</text>
</comment>
<dbReference type="AlphaFoldDB" id="A0A397UFD1"/>
<evidence type="ECO:0000313" key="2">
    <source>
        <dbReference type="Proteomes" id="UP000266673"/>
    </source>
</evidence>
<keyword evidence="2" id="KW-1185">Reference proteome</keyword>
<protein>
    <submittedName>
        <fullName evidence="1">Uncharacterized protein</fullName>
    </submittedName>
</protein>
<evidence type="ECO:0000313" key="1">
    <source>
        <dbReference type="EMBL" id="RIB05836.1"/>
    </source>
</evidence>
<dbReference type="Proteomes" id="UP000266673">
    <property type="component" value="Unassembled WGS sequence"/>
</dbReference>
<name>A0A397UFD1_9GLOM</name>
<dbReference type="EMBL" id="QKWP01001911">
    <property type="protein sequence ID" value="RIB05836.1"/>
    <property type="molecule type" value="Genomic_DNA"/>
</dbReference>